<keyword evidence="2" id="KW-1185">Reference proteome</keyword>
<gene>
    <name evidence="1" type="ORF">U9M48_043724</name>
</gene>
<name>A0AAQ3UZU5_PASNO</name>
<protein>
    <submittedName>
        <fullName evidence="1">Uncharacterized protein</fullName>
    </submittedName>
</protein>
<evidence type="ECO:0000313" key="2">
    <source>
        <dbReference type="Proteomes" id="UP001341281"/>
    </source>
</evidence>
<dbReference type="EMBL" id="CP144754">
    <property type="protein sequence ID" value="WVZ98259.1"/>
    <property type="molecule type" value="Genomic_DNA"/>
</dbReference>
<dbReference type="AlphaFoldDB" id="A0AAQ3UZU5"/>
<dbReference type="Proteomes" id="UP001341281">
    <property type="component" value="Chromosome 10"/>
</dbReference>
<accession>A0AAQ3UZU5</accession>
<proteinExistence type="predicted"/>
<sequence>MATRAVAMEPAAWPWSRRSQEAGLSNQRSRYGVVVLILKQLTELGEETWQCPQHSLHLSSCRVCLAQGGEQKGGASGFGFAGVSTNH</sequence>
<evidence type="ECO:0000313" key="1">
    <source>
        <dbReference type="EMBL" id="WVZ98259.1"/>
    </source>
</evidence>
<organism evidence="1 2">
    <name type="scientific">Paspalum notatum var. saurae</name>
    <dbReference type="NCBI Taxonomy" id="547442"/>
    <lineage>
        <taxon>Eukaryota</taxon>
        <taxon>Viridiplantae</taxon>
        <taxon>Streptophyta</taxon>
        <taxon>Embryophyta</taxon>
        <taxon>Tracheophyta</taxon>
        <taxon>Spermatophyta</taxon>
        <taxon>Magnoliopsida</taxon>
        <taxon>Liliopsida</taxon>
        <taxon>Poales</taxon>
        <taxon>Poaceae</taxon>
        <taxon>PACMAD clade</taxon>
        <taxon>Panicoideae</taxon>
        <taxon>Andropogonodae</taxon>
        <taxon>Paspaleae</taxon>
        <taxon>Paspalinae</taxon>
        <taxon>Paspalum</taxon>
    </lineage>
</organism>
<reference evidence="1 2" key="1">
    <citation type="submission" date="2024-02" db="EMBL/GenBank/DDBJ databases">
        <title>High-quality chromosome-scale genome assembly of Pensacola bahiagrass (Paspalum notatum Flugge var. saurae).</title>
        <authorList>
            <person name="Vega J.M."/>
            <person name="Podio M."/>
            <person name="Orjuela J."/>
            <person name="Siena L.A."/>
            <person name="Pessino S.C."/>
            <person name="Combes M.C."/>
            <person name="Mariac C."/>
            <person name="Albertini E."/>
            <person name="Pupilli F."/>
            <person name="Ortiz J.P.A."/>
            <person name="Leblanc O."/>
        </authorList>
    </citation>
    <scope>NUCLEOTIDE SEQUENCE [LARGE SCALE GENOMIC DNA]</scope>
    <source>
        <strain evidence="1">R1</strain>
        <tissue evidence="1">Leaf</tissue>
    </source>
</reference>